<evidence type="ECO:0000256" key="1">
    <source>
        <dbReference type="ARBA" id="ARBA00004245"/>
    </source>
</evidence>
<evidence type="ECO:0000259" key="12">
    <source>
        <dbReference type="PROSITE" id="PS51635"/>
    </source>
</evidence>
<comment type="caution">
    <text evidence="11">Lacks conserved residue(s) required for the propagation of feature annotation.</text>
</comment>
<dbReference type="PROSITE" id="PS51635">
    <property type="entry name" value="PNPLA"/>
    <property type="match status" value="1"/>
</dbReference>
<dbReference type="InterPro" id="IPR011990">
    <property type="entry name" value="TPR-like_helical_dom_sf"/>
</dbReference>
<dbReference type="AlphaFoldDB" id="A0A8H2WAZ8"/>
<accession>A0A8H2WAZ8</accession>
<dbReference type="GO" id="GO:0019894">
    <property type="term" value="F:kinesin binding"/>
    <property type="evidence" value="ECO:0007669"/>
    <property type="project" value="TreeGrafter"/>
</dbReference>
<dbReference type="GO" id="GO:0005871">
    <property type="term" value="C:kinesin complex"/>
    <property type="evidence" value="ECO:0007669"/>
    <property type="project" value="InterPro"/>
</dbReference>
<keyword evidence="9" id="KW-0505">Motor protein</keyword>
<keyword evidence="3" id="KW-0963">Cytoplasm</keyword>
<dbReference type="GO" id="GO:0007018">
    <property type="term" value="P:microtubule-based movement"/>
    <property type="evidence" value="ECO:0007669"/>
    <property type="project" value="TreeGrafter"/>
</dbReference>
<feature type="short sequence motif" description="GXGXXG" evidence="11">
    <location>
        <begin position="70"/>
        <end position="75"/>
    </location>
</feature>
<dbReference type="Pfam" id="PF01734">
    <property type="entry name" value="Patatin"/>
    <property type="match status" value="1"/>
</dbReference>
<dbReference type="InterPro" id="IPR016035">
    <property type="entry name" value="Acyl_Trfase/lysoPLipase"/>
</dbReference>
<dbReference type="SUPFAM" id="SSF52540">
    <property type="entry name" value="P-loop containing nucleoside triphosphate hydrolases"/>
    <property type="match status" value="1"/>
</dbReference>
<keyword evidence="10" id="KW-0206">Cytoskeleton</keyword>
<evidence type="ECO:0000256" key="8">
    <source>
        <dbReference type="ARBA" id="ARBA00023098"/>
    </source>
</evidence>
<dbReference type="SMART" id="SM00028">
    <property type="entry name" value="TPR"/>
    <property type="match status" value="6"/>
</dbReference>
<dbReference type="PANTHER" id="PTHR45783">
    <property type="entry name" value="KINESIN LIGHT CHAIN"/>
    <property type="match status" value="1"/>
</dbReference>
<sequence length="1196" mass="133552">MFDDDPPLRTPCDVWGWAMAALEAGFEPLIIRSYPSPSYHSSQFTGASRRINMSESNASDKGLNILCIDGGGVRGLSSLLLLEELMKRIQHLEKLDSPPSPHQYFDIIAGTGTGAIQACMLGRLQMSVHSAIESYADLAIEAFSERKWMGSATFKTSKLKDSLVKIIRNATGDPDEPMMDDDSTLTKSKTLVFAMSRHNMRAAIPTAFRSYAVSANEGPRCTIWQTLCATMAHPDLFKSFEIGGPSLKQAFVDAGLGCNNPLAHVLIEAKRLYPGRHVSSIMSIGTGHTRTIEIPDRPFLSQLMPTAAIEAMKGIAEDAEKVAEDMARRFNSTDGVYFRLNVDQGIQTVEVDKWDHLNEVAEHTRAYMKILEVIQLIDKAAETITLRNPTLPMIQIDGEIQVPIPHTSSPDAVSVIRHCPAPTPMYTGCELELSRTESCIIGSDKERKVCVVYGIGGAGKTQMVLKVIERTRGKWGEVIYIDASTQESIENALKDVAIVKKVGNTYQSALQWLESYHNPWLLVLDNADDSSLSIRDYIPRGNHGSVIITTRLSGTVSLARGPHSSCNISSMGPDDALTLLLKCARLHDQELSPEELENAKGLLEELNYFALAIVHAGSYIGHSPHMTVTEYRSLFRHEQRRALEAYSKLATAVKVDDYGHTVYTAWIMCYDALSSRARELLWLIAFLHHTGITIDIFRRAAATIASYKPRLPTTHLAQQKLQTLLSTFLNPDQGWDGILFTEVVNEVLSRSLLEYDRMNQAYRIHALVQSWVRTAIPYDGDLAVECARILLCASAASCVDESLESILFLLSIGLHVDSVLPEPTEKIEVNHALQFSRVYTKRGQWEKAEQLKIYIEKTHKKVLGDEHPDTLTSMNNLANTYSDLGRFEDARALHTQVLDTRKRVLGSDHPDTLTSMNNLANTYYFLGRFEDARALHTQVLDTRKRVLGSDHPDTLTSMNNLANTYYFLGRFEDARALHTQVLDTRKRVLGSDHPDTLTSMNNLANTYYFLGRFEDARALHTQVLDTRKRVLGSDHPDTLTSMNNLANTYYFLGRFEDARALHTQVLDTRKRVLGSDHPNTLSSMNNLASTYSPLGRFDDARALYAQVLDTRKRVLGSDHPDTLTSMHNLADNYLKLGLIQEAEDLSINVDDFVRAFGENDPKTSAARNLARRIQNHRKKRAGGLFGRLKSYLGGSD</sequence>
<dbReference type="InterPro" id="IPR002641">
    <property type="entry name" value="PNPLA_dom"/>
</dbReference>
<dbReference type="SUPFAM" id="SSF52151">
    <property type="entry name" value="FabD/lysophospholipase-like"/>
    <property type="match status" value="1"/>
</dbReference>
<evidence type="ECO:0000256" key="10">
    <source>
        <dbReference type="ARBA" id="ARBA00023212"/>
    </source>
</evidence>
<evidence type="ECO:0000256" key="6">
    <source>
        <dbReference type="ARBA" id="ARBA00022803"/>
    </source>
</evidence>
<evidence type="ECO:0000256" key="11">
    <source>
        <dbReference type="PROSITE-ProRule" id="PRU01161"/>
    </source>
</evidence>
<dbReference type="PRINTS" id="PR00381">
    <property type="entry name" value="KINESINLIGHT"/>
</dbReference>
<dbReference type="OrthoDB" id="47374at2759"/>
<dbReference type="GO" id="GO:0005874">
    <property type="term" value="C:microtubule"/>
    <property type="evidence" value="ECO:0007669"/>
    <property type="project" value="UniProtKB-KW"/>
</dbReference>
<evidence type="ECO:0000313" key="14">
    <source>
        <dbReference type="Proteomes" id="UP000663846"/>
    </source>
</evidence>
<keyword evidence="5" id="KW-0677">Repeat</keyword>
<dbReference type="InterPro" id="IPR002182">
    <property type="entry name" value="NB-ARC"/>
</dbReference>
<dbReference type="SUPFAM" id="SSF48452">
    <property type="entry name" value="TPR-like"/>
    <property type="match status" value="3"/>
</dbReference>
<comment type="caution">
    <text evidence="13">The sequence shown here is derived from an EMBL/GenBank/DDBJ whole genome shotgun (WGS) entry which is preliminary data.</text>
</comment>
<keyword evidence="6" id="KW-0802">TPR repeat</keyword>
<keyword evidence="4" id="KW-0493">Microtubule</keyword>
<dbReference type="Pfam" id="PF13424">
    <property type="entry name" value="TPR_12"/>
    <property type="match status" value="3"/>
</dbReference>
<protein>
    <recommendedName>
        <fullName evidence="12">PNPLA domain-containing protein</fullName>
    </recommendedName>
</protein>
<dbReference type="Gene3D" id="3.40.50.300">
    <property type="entry name" value="P-loop containing nucleotide triphosphate hydrolases"/>
    <property type="match status" value="1"/>
</dbReference>
<evidence type="ECO:0000313" key="13">
    <source>
        <dbReference type="EMBL" id="CAE6347231.1"/>
    </source>
</evidence>
<comment type="subcellular location">
    <subcellularLocation>
        <location evidence="1">Cytoplasm</location>
        <location evidence="1">Cytoskeleton</location>
    </subcellularLocation>
</comment>
<dbReference type="InterPro" id="IPR027417">
    <property type="entry name" value="P-loop_NTPase"/>
</dbReference>
<reference evidence="13" key="1">
    <citation type="submission" date="2021-01" db="EMBL/GenBank/DDBJ databases">
        <authorList>
            <person name="Kaushik A."/>
        </authorList>
    </citation>
    <scope>NUCLEOTIDE SEQUENCE</scope>
    <source>
        <strain evidence="13">AG1-1C</strain>
    </source>
</reference>
<dbReference type="InterPro" id="IPR019734">
    <property type="entry name" value="TPR_rpt"/>
</dbReference>
<dbReference type="Pfam" id="PF13374">
    <property type="entry name" value="TPR_10"/>
    <property type="match status" value="1"/>
</dbReference>
<dbReference type="PANTHER" id="PTHR45783:SF3">
    <property type="entry name" value="KINESIN LIGHT CHAIN"/>
    <property type="match status" value="1"/>
</dbReference>
<dbReference type="Proteomes" id="UP000663846">
    <property type="component" value="Unassembled WGS sequence"/>
</dbReference>
<keyword evidence="8" id="KW-0443">Lipid metabolism</keyword>
<keyword evidence="7" id="KW-0175">Coiled coil</keyword>
<dbReference type="EMBL" id="CAJMWS010000044">
    <property type="protein sequence ID" value="CAE6347231.1"/>
    <property type="molecule type" value="Genomic_DNA"/>
</dbReference>
<dbReference type="InterPro" id="IPR002151">
    <property type="entry name" value="Kinesin_light"/>
</dbReference>
<evidence type="ECO:0000256" key="7">
    <source>
        <dbReference type="ARBA" id="ARBA00023054"/>
    </source>
</evidence>
<dbReference type="Gene3D" id="3.40.1090.10">
    <property type="entry name" value="Cytosolic phospholipase A2 catalytic domain"/>
    <property type="match status" value="1"/>
</dbReference>
<evidence type="ECO:0000256" key="5">
    <source>
        <dbReference type="ARBA" id="ARBA00022737"/>
    </source>
</evidence>
<gene>
    <name evidence="13" type="ORF">RDB_LOCUS7898</name>
</gene>
<evidence type="ECO:0000256" key="2">
    <source>
        <dbReference type="ARBA" id="ARBA00009622"/>
    </source>
</evidence>
<dbReference type="Gene3D" id="1.25.40.10">
    <property type="entry name" value="Tetratricopeptide repeat domain"/>
    <property type="match status" value="2"/>
</dbReference>
<evidence type="ECO:0000256" key="3">
    <source>
        <dbReference type="ARBA" id="ARBA00022490"/>
    </source>
</evidence>
<organism evidence="13 14">
    <name type="scientific">Rhizoctonia solani</name>
    <dbReference type="NCBI Taxonomy" id="456999"/>
    <lineage>
        <taxon>Eukaryota</taxon>
        <taxon>Fungi</taxon>
        <taxon>Dikarya</taxon>
        <taxon>Basidiomycota</taxon>
        <taxon>Agaricomycotina</taxon>
        <taxon>Agaricomycetes</taxon>
        <taxon>Cantharellales</taxon>
        <taxon>Ceratobasidiaceae</taxon>
        <taxon>Rhizoctonia</taxon>
    </lineage>
</organism>
<dbReference type="Pfam" id="PF00931">
    <property type="entry name" value="NB-ARC"/>
    <property type="match status" value="1"/>
</dbReference>
<dbReference type="GO" id="GO:0005737">
    <property type="term" value="C:cytoplasm"/>
    <property type="evidence" value="ECO:0007669"/>
    <property type="project" value="TreeGrafter"/>
</dbReference>
<evidence type="ECO:0000256" key="9">
    <source>
        <dbReference type="ARBA" id="ARBA00023175"/>
    </source>
</evidence>
<evidence type="ECO:0000256" key="4">
    <source>
        <dbReference type="ARBA" id="ARBA00022701"/>
    </source>
</evidence>
<proteinExistence type="inferred from homology"/>
<comment type="similarity">
    <text evidence="2">Belongs to the kinesin light chain family.</text>
</comment>
<dbReference type="GO" id="GO:0043531">
    <property type="term" value="F:ADP binding"/>
    <property type="evidence" value="ECO:0007669"/>
    <property type="project" value="InterPro"/>
</dbReference>
<dbReference type="GO" id="GO:0046486">
    <property type="term" value="P:glycerolipid metabolic process"/>
    <property type="evidence" value="ECO:0007669"/>
    <property type="project" value="UniProtKB-ARBA"/>
</dbReference>
<feature type="domain" description="PNPLA" evidence="12">
    <location>
        <begin position="66"/>
        <end position="266"/>
    </location>
</feature>
<name>A0A8H2WAZ8_9AGAM</name>